<dbReference type="EMBL" id="LAZR01026199">
    <property type="protein sequence ID" value="KKL69471.1"/>
    <property type="molecule type" value="Genomic_DNA"/>
</dbReference>
<feature type="domain" description="Metallo-beta-lactamase" evidence="2">
    <location>
        <begin position="50"/>
        <end position="98"/>
    </location>
</feature>
<dbReference type="Pfam" id="PF00753">
    <property type="entry name" value="Lactamase_B"/>
    <property type="match status" value="1"/>
</dbReference>
<evidence type="ECO:0000256" key="1">
    <source>
        <dbReference type="SAM" id="Coils"/>
    </source>
</evidence>
<comment type="caution">
    <text evidence="3">The sequence shown here is derived from an EMBL/GenBank/DDBJ whole genome shotgun (WGS) entry which is preliminary data.</text>
</comment>
<protein>
    <recommendedName>
        <fullName evidence="2">Metallo-beta-lactamase domain-containing protein</fullName>
    </recommendedName>
</protein>
<dbReference type="InterPro" id="IPR001279">
    <property type="entry name" value="Metallo-B-lactamas"/>
</dbReference>
<evidence type="ECO:0000313" key="3">
    <source>
        <dbReference type="EMBL" id="KKL69471.1"/>
    </source>
</evidence>
<dbReference type="InterPro" id="IPR036866">
    <property type="entry name" value="RibonucZ/Hydroxyglut_hydro"/>
</dbReference>
<proteinExistence type="predicted"/>
<sequence>HREISREKLLESILKKSYPIENFPDNNNFLVLGRQWNSWYPSSFELVGGCYFFNINQEIIIIDPGFKTLDIIKEKNLDIRLIRHIFVTHFHPDHFENLIKLITRLTSKTNKLTVYLNSTAFKQFKIYNRNFTEFNKIKAGILIRLYEYNQKNDFSINVEVGRAFHREIGGYMNSISLKFLLTNNQTGKSYNIGFFGDTDGSNKYLDEYLKFYEDCDIIIPHLGAINKKPTGDKHLYKKGIKNILEKFDSKKFVFLGEYGFELASEQSFKHILKDLIPEHIKYDNLIRNFYLSTKDPNTIGDVYIPIFDIMVNKLITLNINLELILPFLIYSNYDKINTNIIHHTNINNFNIRYIKKLNLKNADFEKNYKEKDFIDIWREFLKFIIFQATSLSRIKTLVRDSYNLWGLAVIMENYKNLLTKFFEFLTDDIKSNFLTKTIFSMTSYPISLNVEIGDIKNFINVDAVTSQPSTFDTIDHFPGVSQEIKEYFQEDGLFAIILILYVKFIIGLFEKTKSPTILSISDGREIICRYLNDKFIHEVLPVHPSYSIIFGNKELEVRGKCNRCGEDTTIDLNQYNQNWTIIPSKQEYKKREVEIKGKKEECYISRIYPEYIDLIPYKLCSSCSVEIYEEEGFQIQESEMMEKQYQQEIEQIGEDIIEANRRIKSINHPIAV</sequence>
<feature type="non-terminal residue" evidence="3">
    <location>
        <position position="672"/>
    </location>
</feature>
<reference evidence="3" key="1">
    <citation type="journal article" date="2015" name="Nature">
        <title>Complex archaea that bridge the gap between prokaryotes and eukaryotes.</title>
        <authorList>
            <person name="Spang A."/>
            <person name="Saw J.H."/>
            <person name="Jorgensen S.L."/>
            <person name="Zaremba-Niedzwiedzka K."/>
            <person name="Martijn J."/>
            <person name="Lind A.E."/>
            <person name="van Eijk R."/>
            <person name="Schleper C."/>
            <person name="Guy L."/>
            <person name="Ettema T.J."/>
        </authorList>
    </citation>
    <scope>NUCLEOTIDE SEQUENCE</scope>
</reference>
<keyword evidence="1" id="KW-0175">Coiled coil</keyword>
<organism evidence="3">
    <name type="scientific">marine sediment metagenome</name>
    <dbReference type="NCBI Taxonomy" id="412755"/>
    <lineage>
        <taxon>unclassified sequences</taxon>
        <taxon>metagenomes</taxon>
        <taxon>ecological metagenomes</taxon>
    </lineage>
</organism>
<gene>
    <name evidence="3" type="ORF">LCGC14_2114620</name>
</gene>
<dbReference type="SUPFAM" id="SSF56281">
    <property type="entry name" value="Metallo-hydrolase/oxidoreductase"/>
    <property type="match status" value="1"/>
</dbReference>
<feature type="non-terminal residue" evidence="3">
    <location>
        <position position="1"/>
    </location>
</feature>
<feature type="coiled-coil region" evidence="1">
    <location>
        <begin position="635"/>
        <end position="662"/>
    </location>
</feature>
<dbReference type="AlphaFoldDB" id="A0A0F9ET70"/>
<evidence type="ECO:0000259" key="2">
    <source>
        <dbReference type="Pfam" id="PF00753"/>
    </source>
</evidence>
<accession>A0A0F9ET70</accession>
<name>A0A0F9ET70_9ZZZZ</name>
<dbReference type="Gene3D" id="3.60.15.10">
    <property type="entry name" value="Ribonuclease Z/Hydroxyacylglutathione hydrolase-like"/>
    <property type="match status" value="1"/>
</dbReference>